<name>A0A6A6NFP3_HEVBR</name>
<dbReference type="Pfam" id="PF17917">
    <property type="entry name" value="RT_RNaseH"/>
    <property type="match status" value="1"/>
</dbReference>
<dbReference type="FunFam" id="2.60.120.260:FF:000103">
    <property type="entry name" value="Glycosyl hydrolase family 10 protein"/>
    <property type="match status" value="1"/>
</dbReference>
<dbReference type="GO" id="GO:0045493">
    <property type="term" value="P:xylan catabolic process"/>
    <property type="evidence" value="ECO:0007669"/>
    <property type="project" value="UniProtKB-KW"/>
</dbReference>
<evidence type="ECO:0000256" key="7">
    <source>
        <dbReference type="ARBA" id="ARBA00022759"/>
    </source>
</evidence>
<dbReference type="Gene3D" id="2.60.120.260">
    <property type="entry name" value="Galactose-binding domain-like"/>
    <property type="match status" value="3"/>
</dbReference>
<dbReference type="Pfam" id="PF00331">
    <property type="entry name" value="Glyco_hydro_10"/>
    <property type="match status" value="2"/>
</dbReference>
<keyword evidence="6" id="KW-0677">Repeat</keyword>
<keyword evidence="9" id="KW-0695">RNA-directed DNA polymerase</keyword>
<dbReference type="CDD" id="cd09274">
    <property type="entry name" value="RNase_HI_RT_Ty3"/>
    <property type="match status" value="1"/>
</dbReference>
<evidence type="ECO:0000313" key="16">
    <source>
        <dbReference type="Proteomes" id="UP000467840"/>
    </source>
</evidence>
<dbReference type="PANTHER" id="PTHR31490:SF1">
    <property type="entry name" value="ENDO-1,4-BETA-XYLANASE 1"/>
    <property type="match status" value="1"/>
</dbReference>
<evidence type="ECO:0000256" key="11">
    <source>
        <dbReference type="ARBA" id="ARBA00023295"/>
    </source>
</evidence>
<gene>
    <name evidence="15" type="ORF">GH714_003993</name>
</gene>
<dbReference type="EMBL" id="JAAGAX010000001">
    <property type="protein sequence ID" value="KAF2323920.1"/>
    <property type="molecule type" value="Genomic_DNA"/>
</dbReference>
<evidence type="ECO:0000256" key="13">
    <source>
        <dbReference type="PROSITE-ProRule" id="PRU10061"/>
    </source>
</evidence>
<dbReference type="InterPro" id="IPR001000">
    <property type="entry name" value="GH10_dom"/>
</dbReference>
<keyword evidence="16" id="KW-1185">Reference proteome</keyword>
<keyword evidence="2" id="KW-0858">Xylan degradation</keyword>
<dbReference type="PANTHER" id="PTHR31490">
    <property type="entry name" value="GLYCOSYL HYDROLASE"/>
    <property type="match status" value="1"/>
</dbReference>
<dbReference type="SUPFAM" id="SSF51445">
    <property type="entry name" value="(Trans)glycosidases"/>
    <property type="match status" value="2"/>
</dbReference>
<evidence type="ECO:0000256" key="8">
    <source>
        <dbReference type="ARBA" id="ARBA00022801"/>
    </source>
</evidence>
<evidence type="ECO:0000313" key="15">
    <source>
        <dbReference type="EMBL" id="KAF2323920.1"/>
    </source>
</evidence>
<dbReference type="GO" id="GO:0031176">
    <property type="term" value="F:endo-1,4-beta-xylanase activity"/>
    <property type="evidence" value="ECO:0007669"/>
    <property type="project" value="UniProtKB-ARBA"/>
</dbReference>
<evidence type="ECO:0000259" key="14">
    <source>
        <dbReference type="PROSITE" id="PS51760"/>
    </source>
</evidence>
<dbReference type="PROSITE" id="PS00591">
    <property type="entry name" value="GH10_1"/>
    <property type="match status" value="1"/>
</dbReference>
<evidence type="ECO:0000256" key="10">
    <source>
        <dbReference type="ARBA" id="ARBA00023277"/>
    </source>
</evidence>
<keyword evidence="11" id="KW-0326">Glycosidase</keyword>
<dbReference type="SUPFAM" id="SSF56672">
    <property type="entry name" value="DNA/RNA polymerases"/>
    <property type="match status" value="1"/>
</dbReference>
<keyword evidence="4" id="KW-0548">Nucleotidyltransferase</keyword>
<evidence type="ECO:0000256" key="6">
    <source>
        <dbReference type="ARBA" id="ARBA00022737"/>
    </source>
</evidence>
<dbReference type="SMART" id="SM00633">
    <property type="entry name" value="Glyco_10"/>
    <property type="match status" value="1"/>
</dbReference>
<dbReference type="Gene3D" id="3.20.20.80">
    <property type="entry name" value="Glycosidases"/>
    <property type="match status" value="2"/>
</dbReference>
<dbReference type="SUPFAM" id="SSF50630">
    <property type="entry name" value="Acid proteases"/>
    <property type="match status" value="1"/>
</dbReference>
<dbReference type="Proteomes" id="UP000467840">
    <property type="component" value="Chromosome 5"/>
</dbReference>
<keyword evidence="8" id="KW-0378">Hydrolase</keyword>
<keyword evidence="3" id="KW-0808">Transferase</keyword>
<keyword evidence="5" id="KW-0540">Nuclease</keyword>
<dbReference type="Pfam" id="PF08284">
    <property type="entry name" value="RVP_2"/>
    <property type="match status" value="1"/>
</dbReference>
<dbReference type="GO" id="GO:0004519">
    <property type="term" value="F:endonuclease activity"/>
    <property type="evidence" value="ECO:0007669"/>
    <property type="project" value="UniProtKB-KW"/>
</dbReference>
<accession>A0A6A6NFP3</accession>
<dbReference type="InterPro" id="IPR017853">
    <property type="entry name" value="GH"/>
</dbReference>
<evidence type="ECO:0000256" key="3">
    <source>
        <dbReference type="ARBA" id="ARBA00022679"/>
    </source>
</evidence>
<dbReference type="GO" id="GO:0003964">
    <property type="term" value="F:RNA-directed DNA polymerase activity"/>
    <property type="evidence" value="ECO:0007669"/>
    <property type="project" value="UniProtKB-KW"/>
</dbReference>
<evidence type="ECO:0000256" key="4">
    <source>
        <dbReference type="ARBA" id="ARBA00022695"/>
    </source>
</evidence>
<dbReference type="InterPro" id="IPR044846">
    <property type="entry name" value="GH10"/>
</dbReference>
<dbReference type="FunFam" id="3.20.20.80:FF:000104">
    <property type="entry name" value="Endo-1,4-beta-xylanase A"/>
    <property type="match status" value="1"/>
</dbReference>
<dbReference type="InterPro" id="IPR041373">
    <property type="entry name" value="RT_RNaseH"/>
</dbReference>
<dbReference type="FunFam" id="2.60.120.260:FF:000146">
    <property type="entry name" value="Glycosyl hydrolase family 10 protein"/>
    <property type="match status" value="1"/>
</dbReference>
<dbReference type="SUPFAM" id="SSF49785">
    <property type="entry name" value="Galactose-binding domain-like"/>
    <property type="match status" value="3"/>
</dbReference>
<dbReference type="InterPro" id="IPR003305">
    <property type="entry name" value="CenC_carb-bd"/>
</dbReference>
<organism evidence="15 16">
    <name type="scientific">Hevea brasiliensis</name>
    <name type="common">Para rubber tree</name>
    <name type="synonym">Siphonia brasiliensis</name>
    <dbReference type="NCBI Taxonomy" id="3981"/>
    <lineage>
        <taxon>Eukaryota</taxon>
        <taxon>Viridiplantae</taxon>
        <taxon>Streptophyta</taxon>
        <taxon>Embryophyta</taxon>
        <taxon>Tracheophyta</taxon>
        <taxon>Spermatophyta</taxon>
        <taxon>Magnoliopsida</taxon>
        <taxon>eudicotyledons</taxon>
        <taxon>Gunneridae</taxon>
        <taxon>Pentapetalae</taxon>
        <taxon>rosids</taxon>
        <taxon>fabids</taxon>
        <taxon>Malpighiales</taxon>
        <taxon>Euphorbiaceae</taxon>
        <taxon>Crotonoideae</taxon>
        <taxon>Micrandreae</taxon>
        <taxon>Hevea</taxon>
    </lineage>
</organism>
<dbReference type="Pfam" id="PF02018">
    <property type="entry name" value="CBM_4_9"/>
    <property type="match status" value="3"/>
</dbReference>
<dbReference type="InterPro" id="IPR031158">
    <property type="entry name" value="GH10_AS"/>
</dbReference>
<keyword evidence="10" id="KW-0119">Carbohydrate metabolism</keyword>
<protein>
    <recommendedName>
        <fullName evidence="14">GH10 domain-containing protein</fullName>
    </recommendedName>
</protein>
<dbReference type="InterPro" id="IPR021109">
    <property type="entry name" value="Peptidase_aspartic_dom_sf"/>
</dbReference>
<evidence type="ECO:0000256" key="12">
    <source>
        <dbReference type="ARBA" id="ARBA00023326"/>
    </source>
</evidence>
<dbReference type="CDD" id="cd00303">
    <property type="entry name" value="retropepsin_like"/>
    <property type="match status" value="1"/>
</dbReference>
<evidence type="ECO:0000256" key="2">
    <source>
        <dbReference type="ARBA" id="ARBA00022651"/>
    </source>
</evidence>
<comment type="similarity">
    <text evidence="1">Belongs to the glycosyl hydrolase 10 (cellulase F) family.</text>
</comment>
<evidence type="ECO:0000256" key="1">
    <source>
        <dbReference type="ARBA" id="ARBA00007495"/>
    </source>
</evidence>
<dbReference type="PROSITE" id="PS51760">
    <property type="entry name" value="GH10_2"/>
    <property type="match status" value="1"/>
</dbReference>
<reference evidence="15 16" key="1">
    <citation type="journal article" date="2020" name="Mol. Plant">
        <title>The Chromosome-Based Rubber Tree Genome Provides New Insights into Spurge Genome Evolution and Rubber Biosynthesis.</title>
        <authorList>
            <person name="Liu J."/>
            <person name="Shi C."/>
            <person name="Shi C.C."/>
            <person name="Li W."/>
            <person name="Zhang Q.J."/>
            <person name="Zhang Y."/>
            <person name="Li K."/>
            <person name="Lu H.F."/>
            <person name="Shi C."/>
            <person name="Zhu S.T."/>
            <person name="Xiao Z.Y."/>
            <person name="Nan H."/>
            <person name="Yue Y."/>
            <person name="Zhu X.G."/>
            <person name="Wu Y."/>
            <person name="Hong X.N."/>
            <person name="Fan G.Y."/>
            <person name="Tong Y."/>
            <person name="Zhang D."/>
            <person name="Mao C.L."/>
            <person name="Liu Y.L."/>
            <person name="Hao S.J."/>
            <person name="Liu W.Q."/>
            <person name="Lv M.Q."/>
            <person name="Zhang H.B."/>
            <person name="Liu Y."/>
            <person name="Hu-Tang G.R."/>
            <person name="Wang J.P."/>
            <person name="Wang J.H."/>
            <person name="Sun Y.H."/>
            <person name="Ni S.B."/>
            <person name="Chen W.B."/>
            <person name="Zhang X.C."/>
            <person name="Jiao Y.N."/>
            <person name="Eichler E.E."/>
            <person name="Li G.H."/>
            <person name="Liu X."/>
            <person name="Gao L.Z."/>
        </authorList>
    </citation>
    <scope>NUCLEOTIDE SEQUENCE [LARGE SCALE GENOMIC DNA]</scope>
    <source>
        <strain evidence="16">cv. GT1</strain>
        <tissue evidence="15">Leaf</tissue>
    </source>
</reference>
<comment type="caution">
    <text evidence="15">The sequence shown here is derived from an EMBL/GenBank/DDBJ whole genome shotgun (WGS) entry which is preliminary data.</text>
</comment>
<evidence type="ECO:0000256" key="5">
    <source>
        <dbReference type="ARBA" id="ARBA00022722"/>
    </source>
</evidence>
<feature type="domain" description="GH10" evidence="14">
    <location>
        <begin position="1124"/>
        <end position="1410"/>
    </location>
</feature>
<proteinExistence type="inferred from homology"/>
<dbReference type="Gene3D" id="2.40.70.10">
    <property type="entry name" value="Acid Proteases"/>
    <property type="match status" value="1"/>
</dbReference>
<feature type="active site" description="Nucleophile" evidence="13">
    <location>
        <position position="514"/>
    </location>
</feature>
<dbReference type="InterPro" id="IPR008979">
    <property type="entry name" value="Galactose-bd-like_sf"/>
</dbReference>
<keyword evidence="7" id="KW-0255">Endonuclease</keyword>
<keyword evidence="12" id="KW-0624">Polysaccharide degradation</keyword>
<dbReference type="InterPro" id="IPR043502">
    <property type="entry name" value="DNA/RNA_pol_sf"/>
</dbReference>
<evidence type="ECO:0000256" key="9">
    <source>
        <dbReference type="ARBA" id="ARBA00022918"/>
    </source>
</evidence>
<sequence length="1468" mass="162745">MRVEIQFNSCQLIVLIDSGSTHNFINEKIAGLLKLPARPTTPFNVKVADGSPLRCTGKFKDIAFSLQGIPFTATFFSLPIMGLDVVLGVQWLQQLGTVACNWKNLTMDFTWAGQPRHLQGICSQPIEPLSLKSISKELRHNSTAFAICLENSTATLPEHLHPNMLHLLTQFSDVYQKPTGSAHRFYECALGPSKQAWSTYAKEMLAILQAIRTWRPYILGRKFFIQTDQRSLKYLVEQRVVTPEQQNWVSKLLGYDYEILYKPGKENRVADALSRVSGIPSLNSLFLPHSSLWDRIKATLTTDPYMLRIGQLASDRPGQPYIWKNGLIFFKNRVVLGAVPSLFRQSAASKVVFILTLGGILNSHFGVNMVENSNLDDGTTGWFPLATEAQILNVALSVDGRWVIGGEVESNDDKWHEIGGSFRIEKQSSNIMDYVQGPASGVDLMVAGVLTFPVYWKESSTPEKCIQQFLDLKEQGAPMGGIGIQGYIGVPVGPIVCSALNKLGTLGLPIWFTELDVSSANEYVRADDVEVMLHEAYERPAVEGIPTATMENPQLNNGNKKSEIVNEGMTGASSISATNIIMNHDFSGGLHSWHPNCCNGFVVSAESGHPGFVTKPVCNYAVVSNRKECWQGLEQDITSRVSPGSTYSVSACIGVSGPMQGPADVLATLKLKYRDSPIDYLFIGKTSVSKEGWEKLEGTFTLSTMPEQVVFYLEGPSPGVDLLIESVVVTCSSPSNFSNTCNQCDKAGDGDANIILNPKFEDGLNNWSGRGCKIVLHDSMADGKIVPQSGKVFASATERTQSWNGIQQEITGRVQRKLAYEAIAVVRIFGNNVTSADVRTTLWVQTPDLREQYIGIANLQATDKDWVQLQGKFLLNGNPKRVVIYIEGPPAGTDILVNSLVVKHAEKKPPSPPPAIENPAYGVNIIQNSNLSDGTNGWFPLGNCNLSVANGSPHILPPMARDSLGPHEPLSGRYILVTKRTQTWMGPAQMITDNIKLFLTYQVSAWVKIGSGATSPQNVNVALGVDSQWVNGGQVEITDDRWHEIGGSFRIEKQPSKVMVYVQGPAPGVDLMVAGLQIFPVDREARFKHLRRQTDKIRKRNVTLKFSGVDSGSLLGTFIKVNQTQNSFPFGSCMSRTNIDNEDFVSFFVKNFNWAVFGNELKWYWTEAQQGNFNYRDADEMLDMCIKNNIETRGHCIFWEVEGTVQPWIKALNKNDLMTAVQNRLTGLLTRYKGKFRHYDVNNEMLHGSFYQDRLGKDIRANMFKTANQLDPSATLFVNDYHVEDGDDTRSSPEKYISQILDLQEQAASVGGIGIQGHIDSPVGPIVCSALDKLGILGLPIWFTELDVSSINEYVRGDDLEVMLREAFAHPAVEGIMLWGFWELFMSRDNAHLVNAEGELNEAGRRYLALKEEWLTGSHGHINEQGEFTFRGFHGTYKVEIVTRSKKITKTFVVDKGDTPLVVSIDLK</sequence>